<dbReference type="PANTHER" id="PTHR22573:SF2">
    <property type="entry name" value="PHOSPHOGLUCOMUTASE"/>
    <property type="match status" value="1"/>
</dbReference>
<dbReference type="GO" id="GO:0004614">
    <property type="term" value="F:phosphoglucomutase activity"/>
    <property type="evidence" value="ECO:0007669"/>
    <property type="project" value="UniProtKB-EC"/>
</dbReference>
<dbReference type="Proteomes" id="UP000186817">
    <property type="component" value="Unassembled WGS sequence"/>
</dbReference>
<evidence type="ECO:0000256" key="5">
    <source>
        <dbReference type="ARBA" id="ARBA00022842"/>
    </source>
</evidence>
<dbReference type="InterPro" id="IPR016055">
    <property type="entry name" value="A-D-PHexomutase_a/b/a-I/II/III"/>
</dbReference>
<comment type="catalytic activity">
    <reaction evidence="1">
        <text>alpha-D-glucose 1-phosphate = alpha-D-glucose 6-phosphate</text>
        <dbReference type="Rhea" id="RHEA:23536"/>
        <dbReference type="ChEBI" id="CHEBI:58225"/>
        <dbReference type="ChEBI" id="CHEBI:58601"/>
        <dbReference type="EC" id="5.4.2.2"/>
    </reaction>
</comment>
<sequence>MGCSSSVSVMHDEVEDTGVTRVIYTDRTGQEFVQPSAPFKEGVRRFHSMRISDADASGIIVPLASTHNKHVERLNKFLAAIEQNPRLLEKRMLPSQLPKHCSQAALLKVDKEVSEQSLADVSTDVSNFASSSSEGGIIEKTAAVRYLTTQLQRGCVGQHSFTFRLKNDTKGIESNSCDLSVMKCATMTRIQTRVGIAPVEMASTQGASATEGRQLLQKAVDLIPEGRWQDLATLLQHHAPQLQAARLRLEKQALEAHSTRASDDFVKQEECLNPMGTPIVRAVAAAAAWADRPAAVLCRSCFIAVLLTLRRSAVAADMAVELRLTTAKPASFYLRAARSFLEGVPAKDDKPEKPPVDTVTLMALGNAISVASYIGGTLEKEGLATIAAVRTKWTSVPGPVKHSPNVTVVLKRKAAEKALAGDLTVTTEATEPIDGQKPGTSGLRKKTKVFMGKNYLENFVQSTFNALKSTSVPIEGGTIVVSGDGRYYNKEAIQIITKMAVANGVKAVWIGKDGLMSTPATSAVIRCREGGFVPFGGFILSASHNPGGIDEDFGIKFNCENGGSAPEKVTDMIHTITKDIKEYKICKGFPTIDISTCGTYVVDGKVRVDVFDGTEDHVGLLQKVFDFEAIKKLIARKDFSMVYDSMNGVQGPYARKVFVEELGAAELGPQSSI</sequence>
<evidence type="ECO:0000256" key="7">
    <source>
        <dbReference type="ARBA" id="ARBA00023235"/>
    </source>
</evidence>
<dbReference type="GO" id="GO:0003723">
    <property type="term" value="F:RNA binding"/>
    <property type="evidence" value="ECO:0007669"/>
    <property type="project" value="UniProtKB-KW"/>
</dbReference>
<dbReference type="GO" id="GO:0000287">
    <property type="term" value="F:magnesium ion binding"/>
    <property type="evidence" value="ECO:0007669"/>
    <property type="project" value="InterPro"/>
</dbReference>
<dbReference type="InterPro" id="IPR016066">
    <property type="entry name" value="A-D-PHexomutase_CS"/>
</dbReference>
<comment type="similarity">
    <text evidence="2">Belongs to the phosphohexose mutase family.</text>
</comment>
<evidence type="ECO:0000256" key="1">
    <source>
        <dbReference type="ARBA" id="ARBA00000443"/>
    </source>
</evidence>
<dbReference type="EMBL" id="LSRX01000390">
    <property type="protein sequence ID" value="OLP98623.1"/>
    <property type="molecule type" value="Genomic_DNA"/>
</dbReference>
<dbReference type="InterPro" id="IPR005844">
    <property type="entry name" value="A-D-PHexomutase_a/b/a-I"/>
</dbReference>
<reference evidence="9 10" key="1">
    <citation type="submission" date="2016-02" db="EMBL/GenBank/DDBJ databases">
        <title>Genome analysis of coral dinoflagellate symbionts highlights evolutionary adaptations to a symbiotic lifestyle.</title>
        <authorList>
            <person name="Aranda M."/>
            <person name="Li Y."/>
            <person name="Liew Y.J."/>
            <person name="Baumgarten S."/>
            <person name="Simakov O."/>
            <person name="Wilson M."/>
            <person name="Piel J."/>
            <person name="Ashoor H."/>
            <person name="Bougouffa S."/>
            <person name="Bajic V.B."/>
            <person name="Ryu T."/>
            <person name="Ravasi T."/>
            <person name="Bayer T."/>
            <person name="Micklem G."/>
            <person name="Kim H."/>
            <person name="Bhak J."/>
            <person name="Lajeunesse T.C."/>
            <person name="Voolstra C.R."/>
        </authorList>
    </citation>
    <scope>NUCLEOTIDE SEQUENCE [LARGE SCALE GENOMIC DNA]</scope>
    <source>
        <strain evidence="9 10">CCMP2467</strain>
    </source>
</reference>
<dbReference type="SUPFAM" id="SSF53738">
    <property type="entry name" value="Phosphoglucomutase, first 3 domains"/>
    <property type="match status" value="1"/>
</dbReference>
<dbReference type="Gene3D" id="3.40.120.10">
    <property type="entry name" value="Alpha-D-Glucose-1,6-Bisphosphate, subunit A, domain 3"/>
    <property type="match status" value="2"/>
</dbReference>
<evidence type="ECO:0000313" key="10">
    <source>
        <dbReference type="Proteomes" id="UP000186817"/>
    </source>
</evidence>
<feature type="domain" description="Alpha-D-phosphohexomutase alpha/beta/alpha" evidence="8">
    <location>
        <begin position="436"/>
        <end position="583"/>
    </location>
</feature>
<dbReference type="Pfam" id="PF02878">
    <property type="entry name" value="PGM_PMM_I"/>
    <property type="match status" value="1"/>
</dbReference>
<accession>A0A1Q9DTX1</accession>
<dbReference type="PANTHER" id="PTHR22573">
    <property type="entry name" value="PHOSPHOHEXOMUTASE FAMILY MEMBER"/>
    <property type="match status" value="1"/>
</dbReference>
<protein>
    <recommendedName>
        <fullName evidence="3">phosphoglucomutase (alpha-D-glucose-1,6-bisphosphate-dependent)</fullName>
        <ecNumber evidence="3">5.4.2.2</ecNumber>
    </recommendedName>
</protein>
<evidence type="ECO:0000256" key="2">
    <source>
        <dbReference type="ARBA" id="ARBA00010231"/>
    </source>
</evidence>
<dbReference type="FunFam" id="3.40.120.10:FF:000005">
    <property type="entry name" value="Phosphoglucomutase 5"/>
    <property type="match status" value="1"/>
</dbReference>
<evidence type="ECO:0000256" key="6">
    <source>
        <dbReference type="ARBA" id="ARBA00022884"/>
    </source>
</evidence>
<keyword evidence="6" id="KW-0694">RNA-binding</keyword>
<dbReference type="OrthoDB" id="2291at2759"/>
<organism evidence="9 10">
    <name type="scientific">Symbiodinium microadriaticum</name>
    <name type="common">Dinoflagellate</name>
    <name type="synonym">Zooxanthella microadriatica</name>
    <dbReference type="NCBI Taxonomy" id="2951"/>
    <lineage>
        <taxon>Eukaryota</taxon>
        <taxon>Sar</taxon>
        <taxon>Alveolata</taxon>
        <taxon>Dinophyceae</taxon>
        <taxon>Suessiales</taxon>
        <taxon>Symbiodiniaceae</taxon>
        <taxon>Symbiodinium</taxon>
    </lineage>
</organism>
<keyword evidence="5" id="KW-0460">Magnesium</keyword>
<comment type="caution">
    <text evidence="9">The sequence shown here is derived from an EMBL/GenBank/DDBJ whole genome shotgun (WGS) entry which is preliminary data.</text>
</comment>
<gene>
    <name evidence="9" type="ORF">AK812_SmicGene18883</name>
</gene>
<dbReference type="GO" id="GO:0005829">
    <property type="term" value="C:cytosol"/>
    <property type="evidence" value="ECO:0007669"/>
    <property type="project" value="TreeGrafter"/>
</dbReference>
<dbReference type="EC" id="5.4.2.2" evidence="3"/>
<evidence type="ECO:0000256" key="4">
    <source>
        <dbReference type="ARBA" id="ARBA00022723"/>
    </source>
</evidence>
<dbReference type="InterPro" id="IPR045244">
    <property type="entry name" value="PGM"/>
</dbReference>
<evidence type="ECO:0000256" key="3">
    <source>
        <dbReference type="ARBA" id="ARBA00012728"/>
    </source>
</evidence>
<dbReference type="InterPro" id="IPR036882">
    <property type="entry name" value="Alba-like_dom_sf"/>
</dbReference>
<evidence type="ECO:0000313" key="9">
    <source>
        <dbReference type="EMBL" id="OLP98623.1"/>
    </source>
</evidence>
<dbReference type="Gene3D" id="3.30.110.20">
    <property type="entry name" value="Alba-like domain"/>
    <property type="match status" value="1"/>
</dbReference>
<keyword evidence="10" id="KW-1185">Reference proteome</keyword>
<keyword evidence="7" id="KW-0413">Isomerase</keyword>
<keyword evidence="4" id="KW-0479">Metal-binding</keyword>
<dbReference type="PROSITE" id="PS00710">
    <property type="entry name" value="PGM_PMM"/>
    <property type="match status" value="1"/>
</dbReference>
<dbReference type="AlphaFoldDB" id="A0A1Q9DTX1"/>
<name>A0A1Q9DTX1_SYMMI</name>
<proteinExistence type="inferred from homology"/>
<evidence type="ECO:0000259" key="8">
    <source>
        <dbReference type="Pfam" id="PF02878"/>
    </source>
</evidence>
<dbReference type="InterPro" id="IPR005841">
    <property type="entry name" value="Alpha-D-phosphohexomutase_SF"/>
</dbReference>
<dbReference type="GO" id="GO:0005975">
    <property type="term" value="P:carbohydrate metabolic process"/>
    <property type="evidence" value="ECO:0007669"/>
    <property type="project" value="InterPro"/>
</dbReference>
<dbReference type="PRINTS" id="PR00509">
    <property type="entry name" value="PGMPMM"/>
</dbReference>